<dbReference type="EMBL" id="AB173687">
    <property type="protein sequence ID" value="BAE90749.1"/>
    <property type="molecule type" value="mRNA"/>
</dbReference>
<keyword evidence="1" id="KW-1133">Transmembrane helix</keyword>
<keyword evidence="1" id="KW-0812">Transmembrane</keyword>
<dbReference type="AlphaFoldDB" id="I7GIY8"/>
<reference evidence="2" key="1">
    <citation type="journal article" date="2007" name="PLoS Biol.">
        <title>Rate of evolution in brain-expressed genes in humans and other primates.</title>
        <authorList>
            <person name="Wang H.-Y."/>
            <person name="Chien H.-C."/>
            <person name="Osada N."/>
            <person name="Hashimoto K."/>
            <person name="Sugano S."/>
            <person name="Gojobori T."/>
            <person name="Chou C.-K."/>
            <person name="Tsai S.-F."/>
            <person name="Wu C.-I."/>
            <person name="Shen C.-K.J."/>
        </authorList>
    </citation>
    <scope>NUCLEOTIDE SEQUENCE</scope>
</reference>
<keyword evidence="1" id="KW-0472">Membrane</keyword>
<name>I7GIY8_MACFA</name>
<evidence type="ECO:0000256" key="1">
    <source>
        <dbReference type="SAM" id="Phobius"/>
    </source>
</evidence>
<accession>I7GIY8</accession>
<proteinExistence type="evidence at transcript level"/>
<feature type="transmembrane region" description="Helical" evidence="1">
    <location>
        <begin position="12"/>
        <end position="35"/>
    </location>
</feature>
<protein>
    <submittedName>
        <fullName evidence="2">Macaca fascicularis brain cDNA clone: QflA-23741, similar to human hypothetical protein LOC253018 (LOC253018), mRNA, RefSeq: NM_181717.1</fullName>
    </submittedName>
</protein>
<organism evidence="2">
    <name type="scientific">Macaca fascicularis</name>
    <name type="common">Crab-eating macaque</name>
    <name type="synonym">Cynomolgus monkey</name>
    <dbReference type="NCBI Taxonomy" id="9541"/>
    <lineage>
        <taxon>Eukaryota</taxon>
        <taxon>Metazoa</taxon>
        <taxon>Chordata</taxon>
        <taxon>Craniata</taxon>
        <taxon>Vertebrata</taxon>
        <taxon>Euteleostomi</taxon>
        <taxon>Mammalia</taxon>
        <taxon>Eutheria</taxon>
        <taxon>Euarchontoglires</taxon>
        <taxon>Primates</taxon>
        <taxon>Haplorrhini</taxon>
        <taxon>Catarrhini</taxon>
        <taxon>Cercopithecidae</taxon>
        <taxon>Cercopithecinae</taxon>
        <taxon>Macaca</taxon>
    </lineage>
</organism>
<evidence type="ECO:0000313" key="2">
    <source>
        <dbReference type="EMBL" id="BAE90749.1"/>
    </source>
</evidence>
<sequence length="45" mass="5345">MFDSKQPIFKKYLTSFLIYITYRASKTINCLYIGFSLFKGFFGDM</sequence>